<protein>
    <recommendedName>
        <fullName evidence="5">ERCC4 domain-containing protein</fullName>
    </recommendedName>
</protein>
<reference evidence="2 3" key="1">
    <citation type="journal article" date="2020" name="Cell Host Microbe">
        <title>Functional and Genomic Variation between Human-Derived Isolates of Lachnospiraceae Reveals Inter- and Intra-Species Diversity.</title>
        <authorList>
            <person name="Sorbara M.T."/>
            <person name="Littmann E.R."/>
            <person name="Fontana E."/>
            <person name="Moody T.U."/>
            <person name="Kohout C.E."/>
            <person name="Gjonbalaj M."/>
            <person name="Eaton V."/>
            <person name="Seok R."/>
            <person name="Leiner I.M."/>
            <person name="Pamer E.G."/>
        </authorList>
    </citation>
    <scope>NUCLEOTIDE SEQUENCE [LARGE SCALE GENOMIC DNA]</scope>
    <source>
        <strain evidence="2 3">MSK.1.17</strain>
    </source>
</reference>
<accession>A0AAX1SG81</accession>
<gene>
    <name evidence="2" type="ORF">G5B36_17355</name>
    <name evidence="1" type="ORF">L0N08_20200</name>
</gene>
<organism evidence="1 4">
    <name type="scientific">Enterocloster aldenensis</name>
    <dbReference type="NCBI Taxonomy" id="358742"/>
    <lineage>
        <taxon>Bacteria</taxon>
        <taxon>Bacillati</taxon>
        <taxon>Bacillota</taxon>
        <taxon>Clostridia</taxon>
        <taxon>Lachnospirales</taxon>
        <taxon>Lachnospiraceae</taxon>
        <taxon>Enterocloster</taxon>
    </lineage>
</organism>
<evidence type="ECO:0000313" key="3">
    <source>
        <dbReference type="Proteomes" id="UP000669239"/>
    </source>
</evidence>
<reference evidence="1" key="3">
    <citation type="submission" date="2022-01" db="EMBL/GenBank/DDBJ databases">
        <title>Collection of gut derived symbiotic bacterial strains cultured from healthy donors.</title>
        <authorList>
            <person name="Lin H."/>
            <person name="Kohout C."/>
            <person name="Waligurski E."/>
            <person name="Pamer E.G."/>
        </authorList>
    </citation>
    <scope>NUCLEOTIDE SEQUENCE</scope>
    <source>
        <strain evidence="1">DFI.6.55</strain>
    </source>
</reference>
<dbReference type="RefSeq" id="WP_117560822.1">
    <property type="nucleotide sequence ID" value="NZ_BAABZL010000001.1"/>
</dbReference>
<dbReference type="EMBL" id="JAAITT010000026">
    <property type="protein sequence ID" value="NSJ50455.1"/>
    <property type="molecule type" value="Genomic_DNA"/>
</dbReference>
<dbReference type="AlphaFoldDB" id="A0AAX1SG81"/>
<dbReference type="Proteomes" id="UP000669239">
    <property type="component" value="Unassembled WGS sequence"/>
</dbReference>
<keyword evidence="3" id="KW-1185">Reference proteome</keyword>
<evidence type="ECO:0008006" key="5">
    <source>
        <dbReference type="Google" id="ProtNLM"/>
    </source>
</evidence>
<evidence type="ECO:0000313" key="1">
    <source>
        <dbReference type="EMBL" id="MCG4747755.1"/>
    </source>
</evidence>
<evidence type="ECO:0000313" key="2">
    <source>
        <dbReference type="EMBL" id="NSJ50455.1"/>
    </source>
</evidence>
<comment type="caution">
    <text evidence="1">The sequence shown here is derived from an EMBL/GenBank/DDBJ whole genome shotgun (WGS) entry which is preliminary data.</text>
</comment>
<proteinExistence type="predicted"/>
<reference evidence="2" key="2">
    <citation type="submission" date="2020-02" db="EMBL/GenBank/DDBJ databases">
        <authorList>
            <person name="Littmann E."/>
            <person name="Sorbara M."/>
        </authorList>
    </citation>
    <scope>NUCLEOTIDE SEQUENCE</scope>
    <source>
        <strain evidence="2">MSK.1.17</strain>
    </source>
</reference>
<dbReference type="Proteomes" id="UP001299608">
    <property type="component" value="Unassembled WGS sequence"/>
</dbReference>
<name>A0AAX1SG81_9FIRM</name>
<evidence type="ECO:0000313" key="4">
    <source>
        <dbReference type="Proteomes" id="UP001299608"/>
    </source>
</evidence>
<dbReference type="GeneID" id="97205965"/>
<dbReference type="EMBL" id="JAKNGE010000028">
    <property type="protein sequence ID" value="MCG4747755.1"/>
    <property type="molecule type" value="Genomic_DNA"/>
</dbReference>
<sequence length="171" mass="20283">MVKYTACICEGGAERVILDLLLDHDKLIFARNELLEEEILESRKGKDFEEKYLRREFKGKITVYRILDSRRENFKISKAYQNKVDVINVITAPEIEMLIICNEGKYKDFKKRKKMSPSEYCKSILEMKNVKSVSFVKSYFAEISVLENSLYEYKRVSNVRKNEKTIWDLLK</sequence>